<sequence>MDFKKDEIEELIYGTNMNYINGFIYMSLEFVHEINEEWDINLLSLKEKLFHNKNRNDRDITGVKILSSGDSINHFKVKKLEL</sequence>
<dbReference type="EMBL" id="FPHE01000064">
    <property type="protein sequence ID" value="SFV55553.1"/>
    <property type="molecule type" value="Genomic_DNA"/>
</dbReference>
<protein>
    <submittedName>
        <fullName evidence="1">Uncharacterized protein</fullName>
    </submittedName>
</protein>
<proteinExistence type="predicted"/>
<organism evidence="1">
    <name type="scientific">hydrothermal vent metagenome</name>
    <dbReference type="NCBI Taxonomy" id="652676"/>
    <lineage>
        <taxon>unclassified sequences</taxon>
        <taxon>metagenomes</taxon>
        <taxon>ecological metagenomes</taxon>
    </lineage>
</organism>
<name>A0A1W1BPV1_9ZZZZ</name>
<dbReference type="AlphaFoldDB" id="A0A1W1BPV1"/>
<gene>
    <name evidence="1" type="ORF">MNB_SV-12-1878</name>
</gene>
<accession>A0A1W1BPV1</accession>
<evidence type="ECO:0000313" key="1">
    <source>
        <dbReference type="EMBL" id="SFV55553.1"/>
    </source>
</evidence>
<reference evidence="1" key="1">
    <citation type="submission" date="2016-10" db="EMBL/GenBank/DDBJ databases">
        <authorList>
            <person name="de Groot N.N."/>
        </authorList>
    </citation>
    <scope>NUCLEOTIDE SEQUENCE</scope>
</reference>